<reference evidence="2" key="3">
    <citation type="submission" date="2015-04" db="UniProtKB">
        <authorList>
            <consortium name="EnsemblPlants"/>
        </authorList>
    </citation>
    <scope>IDENTIFICATION</scope>
</reference>
<evidence type="ECO:0000313" key="2">
    <source>
        <dbReference type="EnsemblPlants" id="LPERR01G08760.1"/>
    </source>
</evidence>
<evidence type="ECO:0000259" key="1">
    <source>
        <dbReference type="Pfam" id="PF07762"/>
    </source>
</evidence>
<reference evidence="3" key="2">
    <citation type="submission" date="2013-12" db="EMBL/GenBank/DDBJ databases">
        <authorList>
            <person name="Yu Y."/>
            <person name="Lee S."/>
            <person name="de Baynast K."/>
            <person name="Wissotski M."/>
            <person name="Liu L."/>
            <person name="Talag J."/>
            <person name="Goicoechea J."/>
            <person name="Angelova A."/>
            <person name="Jetty R."/>
            <person name="Kudrna D."/>
            <person name="Golser W."/>
            <person name="Rivera L."/>
            <person name="Zhang J."/>
            <person name="Wing R."/>
        </authorList>
    </citation>
    <scope>NUCLEOTIDE SEQUENCE</scope>
</reference>
<dbReference type="PANTHER" id="PTHR33086">
    <property type="entry name" value="OS05G0468200 PROTEIN-RELATED"/>
    <property type="match status" value="1"/>
</dbReference>
<reference evidence="2 3" key="1">
    <citation type="submission" date="2012-08" db="EMBL/GenBank/DDBJ databases">
        <title>Oryza genome evolution.</title>
        <authorList>
            <person name="Wing R.A."/>
        </authorList>
    </citation>
    <scope>NUCLEOTIDE SEQUENCE</scope>
</reference>
<dbReference type="PANTHER" id="PTHR33086:SF6">
    <property type="entry name" value="OS01G0245532 PROTEIN"/>
    <property type="match status" value="1"/>
</dbReference>
<dbReference type="Proteomes" id="UP000032180">
    <property type="component" value="Chromosome 1"/>
</dbReference>
<proteinExistence type="predicted"/>
<feature type="domain" description="DUF1618" evidence="1">
    <location>
        <begin position="419"/>
        <end position="523"/>
    </location>
</feature>
<dbReference type="eggNOG" id="ENOG502S4MQ">
    <property type="taxonomic scope" value="Eukaryota"/>
</dbReference>
<dbReference type="Gene3D" id="1.20.1280.50">
    <property type="match status" value="1"/>
</dbReference>
<dbReference type="AlphaFoldDB" id="A0A0D9UZ05"/>
<dbReference type="InterPro" id="IPR011676">
    <property type="entry name" value="DUF1618"/>
</dbReference>
<dbReference type="Gramene" id="LPERR01G08760.1">
    <property type="protein sequence ID" value="LPERR01G08760.1"/>
    <property type="gene ID" value="LPERR01G08760"/>
</dbReference>
<dbReference type="Pfam" id="PF07762">
    <property type="entry name" value="DUF1618"/>
    <property type="match status" value="1"/>
</dbReference>
<protein>
    <recommendedName>
        <fullName evidence="1">DUF1618 domain-containing protein</fullName>
    </recommendedName>
</protein>
<evidence type="ECO:0000313" key="3">
    <source>
        <dbReference type="Proteomes" id="UP000032180"/>
    </source>
</evidence>
<dbReference type="HOGENOM" id="CLU_439669_0_0_1"/>
<accession>A0A0D9UZ05</accession>
<dbReference type="InterPro" id="IPR036047">
    <property type="entry name" value="F-box-like_dom_sf"/>
</dbReference>
<dbReference type="EnsemblPlants" id="LPERR01G08760.1">
    <property type="protein sequence ID" value="LPERR01G08760.1"/>
    <property type="gene ID" value="LPERR01G08760"/>
</dbReference>
<organism evidence="2 3">
    <name type="scientific">Leersia perrieri</name>
    <dbReference type="NCBI Taxonomy" id="77586"/>
    <lineage>
        <taxon>Eukaryota</taxon>
        <taxon>Viridiplantae</taxon>
        <taxon>Streptophyta</taxon>
        <taxon>Embryophyta</taxon>
        <taxon>Tracheophyta</taxon>
        <taxon>Spermatophyta</taxon>
        <taxon>Magnoliopsida</taxon>
        <taxon>Liliopsida</taxon>
        <taxon>Poales</taxon>
        <taxon>Poaceae</taxon>
        <taxon>BOP clade</taxon>
        <taxon>Oryzoideae</taxon>
        <taxon>Oryzeae</taxon>
        <taxon>Oryzinae</taxon>
        <taxon>Leersia</taxon>
    </lineage>
</organism>
<sequence>MSDDESPPWENLPTDLVRDITSRLGDIDRGRAEVICHAWRAAILEEGIPLLPPLRWFVVPRAGVPSNWRTERFFVLEKARRARYFGSYDGNWLFLSMDQARRDVLVSLDPDQAEFDDLPNVFRRGRGIPMSPDAPVPPLVRGSRIVIAAANLSCQPTEEGLCVAAGIMVSHPPYRDPRRIALWRMGDDAISRSIPLLLGEDVDLLYYSRSSNGGASSAFLTRGEHICCLPLQGSEDEKNDVPIILPCIPRVVYDQLHFPLGIDFYLTLVPALRASCLTVARRIAPDQKASDNYPYVAAVDQYGRLLLYATQGYPRRHDTFHPGPLGTHHGFDKAYFICDASSWVASRIPSHGRPILHPGNVGLISYPAKFFVAELQPNPTSFCITQSTTPGSTLRSTTRRATGHGAATAWCFTRVRSIWVDLSYGMLTCDLLYGAGESPEMKSILLPEGCELPAGTADLEKCRCVGIHEGCNGHPMVSMWTLIDEQAGECDIWEDELYRSTNLPASVPALALIDPVDDGDVVYFFLHSRLLAVDVRTGRVLEWQFFEMFHPPMEFHSSKLVRAWCMPEQSPDAETVLVSTSTAALPSPLVRELTTVARDMPWHTFLMMIKSSGAHTQLAAAW</sequence>
<name>A0A0D9UZ05_9ORYZ</name>
<keyword evidence="3" id="KW-1185">Reference proteome</keyword>
<dbReference type="SUPFAM" id="SSF81383">
    <property type="entry name" value="F-box domain"/>
    <property type="match status" value="1"/>
</dbReference>